<evidence type="ECO:0000313" key="2">
    <source>
        <dbReference type="Proteomes" id="UP001597079"/>
    </source>
</evidence>
<evidence type="ECO:0000313" key="1">
    <source>
        <dbReference type="EMBL" id="MFD1677135.1"/>
    </source>
</evidence>
<dbReference type="RefSeq" id="WP_377945049.1">
    <property type="nucleotide sequence ID" value="NZ_JBHUCX010000085.1"/>
</dbReference>
<accession>A0ABW4JNK8</accession>
<proteinExistence type="predicted"/>
<organism evidence="1 2">
    <name type="scientific">Alicyclobacillus fodiniaquatilis</name>
    <dbReference type="NCBI Taxonomy" id="1661150"/>
    <lineage>
        <taxon>Bacteria</taxon>
        <taxon>Bacillati</taxon>
        <taxon>Bacillota</taxon>
        <taxon>Bacilli</taxon>
        <taxon>Bacillales</taxon>
        <taxon>Alicyclobacillaceae</taxon>
        <taxon>Alicyclobacillus</taxon>
    </lineage>
</organism>
<dbReference type="Proteomes" id="UP001597079">
    <property type="component" value="Unassembled WGS sequence"/>
</dbReference>
<protein>
    <recommendedName>
        <fullName evidence="3">SR1 protein</fullName>
    </recommendedName>
</protein>
<name>A0ABW4JNK8_9BACL</name>
<gene>
    <name evidence="1" type="ORF">ACFSB2_20885</name>
</gene>
<sequence>MHSETLVAHTVNDAIVSISNRIKVHIRCQKCGETFILRGIRDAKGRIETGFKRCLCDNEIDFDIEPLA</sequence>
<reference evidence="2" key="1">
    <citation type="journal article" date="2019" name="Int. J. Syst. Evol. Microbiol.">
        <title>The Global Catalogue of Microorganisms (GCM) 10K type strain sequencing project: providing services to taxonomists for standard genome sequencing and annotation.</title>
        <authorList>
            <consortium name="The Broad Institute Genomics Platform"/>
            <consortium name="The Broad Institute Genome Sequencing Center for Infectious Disease"/>
            <person name="Wu L."/>
            <person name="Ma J."/>
        </authorList>
    </citation>
    <scope>NUCLEOTIDE SEQUENCE [LARGE SCALE GENOMIC DNA]</scope>
    <source>
        <strain evidence="2">CGMCC 1.12286</strain>
    </source>
</reference>
<evidence type="ECO:0008006" key="3">
    <source>
        <dbReference type="Google" id="ProtNLM"/>
    </source>
</evidence>
<dbReference type="EMBL" id="JBHUCX010000085">
    <property type="protein sequence ID" value="MFD1677135.1"/>
    <property type="molecule type" value="Genomic_DNA"/>
</dbReference>
<comment type="caution">
    <text evidence="1">The sequence shown here is derived from an EMBL/GenBank/DDBJ whole genome shotgun (WGS) entry which is preliminary data.</text>
</comment>
<keyword evidence="2" id="KW-1185">Reference proteome</keyword>